<protein>
    <submittedName>
        <fullName evidence="1">Uncharacterized protein</fullName>
    </submittedName>
</protein>
<dbReference type="PATRIC" id="fig|1262666.3.peg.506"/>
<evidence type="ECO:0000313" key="2">
    <source>
        <dbReference type="Proteomes" id="UP000011922"/>
    </source>
</evidence>
<comment type="caution">
    <text evidence="1">The sequence shown here is derived from an EMBL/GenBank/DDBJ whole genome shotgun (WGS) entry which is preliminary data.</text>
</comment>
<dbReference type="Proteomes" id="UP000011922">
    <property type="component" value="Unassembled WGS sequence"/>
</dbReference>
<gene>
    <name evidence="1" type="ORF">PCS_00503</name>
</gene>
<dbReference type="EMBL" id="AOSV01000003">
    <property type="protein sequence ID" value="EMG38867.1"/>
    <property type="molecule type" value="Genomic_DNA"/>
</dbReference>
<dbReference type="OrthoDB" id="5459010at2"/>
<dbReference type="AlphaFoldDB" id="M5PX17"/>
<accession>M5PX17</accession>
<proteinExistence type="predicted"/>
<evidence type="ECO:0000313" key="1">
    <source>
        <dbReference type="EMBL" id="EMG38867.1"/>
    </source>
</evidence>
<name>M5PX17_DESAF</name>
<reference evidence="1 2" key="1">
    <citation type="journal article" date="2013" name="Genome Announc.">
        <title>Draft Genome Sequence for Desulfovibrio africanus Strain PCS.</title>
        <authorList>
            <person name="Brown S.D."/>
            <person name="Utturkar S.M."/>
            <person name="Arkin A.P."/>
            <person name="Deutschbauer A.M."/>
            <person name="Elias D.A."/>
            <person name="Hazen T.C."/>
            <person name="Chakraborty R."/>
        </authorList>
    </citation>
    <scope>NUCLEOTIDE SEQUENCE [LARGE SCALE GENOMIC DNA]</scope>
    <source>
        <strain evidence="1 2">PCS</strain>
    </source>
</reference>
<organism evidence="1 2">
    <name type="scientific">Desulfocurvibacter africanus PCS</name>
    <dbReference type="NCBI Taxonomy" id="1262666"/>
    <lineage>
        <taxon>Bacteria</taxon>
        <taxon>Pseudomonadati</taxon>
        <taxon>Thermodesulfobacteriota</taxon>
        <taxon>Desulfovibrionia</taxon>
        <taxon>Desulfovibrionales</taxon>
        <taxon>Desulfovibrionaceae</taxon>
        <taxon>Desulfocurvibacter</taxon>
    </lineage>
</organism>
<sequence length="144" mass="16796">MKEHCAKEGKRVNSFPHAKRMDRNRAIISRMPGRECAYYAQGHCIYEERLNPGFQTGFRCVVLTRWEDEYDQFLDQAEVFQLDDETAGRIWDKRFRKLAEGPLQCQEFTSGGDVAVVNCIHLLDDVCVLRLPACQGMCRRYKSR</sequence>